<sequence length="968" mass="107200">MLHSPSIPQLIATAYAQALPPPRLFKTLQEVHPNNRSLSFQYDLRRALLNHLLPAPPSIMLAYLAHSLSTSIIATKDFTIDLLFYISNHEIPPIESLVPILNILMENSTCFEDGTILPSMLSDPVLLQSDTTGESSKCRNNNQTSTLSLILPLLRVSATPFSPPTLTAFVARLLNCLSPFPVPPLDVGLEAGQLLPSLADEIGIPLRNCLGGLMADATTNDPQQVEQVIFQQDSQLAQSHSPSQVEMSTNSSVPLKAIVAFLLEQAHRASQWDPSELALEMEHYQAPAPSYVRLLKAGQHICSNPEEFIVVLFEVSIERLISENGRSLIAKAEGMRDWGWVTESLPNLLRWWRSQREEDGFVGWRLPSVVAEPLTKAVQAFLPAMQSYSEKVLETYEVMVQSAEIEEESSGFTPPEAWQLVSLQEYLIGKLIEMDLITRTEANKMIPTISVPQTVQGQSLLERMESESRAHVKPLVFIITYAFGAAKSFAYEIIKIIKSSPQVPPPENLFLHVSYQPSIFSALVTFISPLSLYTLMSDRLLEAYSELDEFARSDDPQGYLTRFGEGVILLESFAREFNLDLPELLANGRSAIGYGLLNAEQKDCLNGWVKAIFGSDGIEDQILLATPPQTLCCLVPTLIQQAIAAVACNQIDLDTLHSGLSYFSQPLLSWCLGGVIGWLCDEILRQGALGALHLVVLQVLAMGHACPEQLLKVNDRALRKLINPLSGLDEVIGSSNFDMLAFKAKLESLGIATSHYAPPNQPSVESSLQSINTLPFATAFWANPLLDSLWASADASNWMTVVLKIIFSQLDIPPVSPVGSACQRSEAYANFVPFLLMVNIKGNEPLLSGLAVWLKNSTDELIHYTRDSRVLAGIFTQCTLLADIIWGRAMARRVIKELVAELHSVTALGIRSGEQSEETTQIHGRKMKHRDGRRLTSEQRLMCEHIIKTLTYDDELRARWGDQFVDSV</sequence>
<evidence type="ECO:0000313" key="11">
    <source>
        <dbReference type="Proteomes" id="UP000010091"/>
    </source>
</evidence>
<evidence type="ECO:0000256" key="3">
    <source>
        <dbReference type="ARBA" id="ARBA00020628"/>
    </source>
</evidence>
<reference evidence="10 11" key="1">
    <citation type="journal article" date="2014" name="PLoS Genet.">
        <title>Analysis of the genome and transcriptome of Cryptococcus neoformans var. grubii reveals complex RNA expression and microevolution leading to virulence attenuation.</title>
        <authorList>
            <person name="Janbon G."/>
            <person name="Ormerod K.L."/>
            <person name="Paulet D."/>
            <person name="Byrnes E.J.III."/>
            <person name="Yadav V."/>
            <person name="Chatterjee G."/>
            <person name="Mullapudi N."/>
            <person name="Hon C.C."/>
            <person name="Billmyre R.B."/>
            <person name="Brunel F."/>
            <person name="Bahn Y.S."/>
            <person name="Chen W."/>
            <person name="Chen Y."/>
            <person name="Chow E.W."/>
            <person name="Coppee J.Y."/>
            <person name="Floyd-Averette A."/>
            <person name="Gaillardin C."/>
            <person name="Gerik K.J."/>
            <person name="Goldberg J."/>
            <person name="Gonzalez-Hilarion S."/>
            <person name="Gujja S."/>
            <person name="Hamlin J.L."/>
            <person name="Hsueh Y.P."/>
            <person name="Ianiri G."/>
            <person name="Jones S."/>
            <person name="Kodira C.D."/>
            <person name="Kozubowski L."/>
            <person name="Lam W."/>
            <person name="Marra M."/>
            <person name="Mesner L.D."/>
            <person name="Mieczkowski P.A."/>
            <person name="Moyrand F."/>
            <person name="Nielsen K."/>
            <person name="Proux C."/>
            <person name="Rossignol T."/>
            <person name="Schein J.E."/>
            <person name="Sun S."/>
            <person name="Wollschlaeger C."/>
            <person name="Wood I.A."/>
            <person name="Zeng Q."/>
            <person name="Neuveglise C."/>
            <person name="Newlon C.S."/>
            <person name="Perfect J.R."/>
            <person name="Lodge J.K."/>
            <person name="Idnurm A."/>
            <person name="Stajich J.E."/>
            <person name="Kronstad J.W."/>
            <person name="Sanyal K."/>
            <person name="Heitman J."/>
            <person name="Fraser J.A."/>
            <person name="Cuomo C.A."/>
            <person name="Dietrich F.S."/>
        </authorList>
    </citation>
    <scope>NUCLEOTIDE SEQUENCE [LARGE SCALE GENOMIC DNA]</scope>
    <source>
        <strain evidence="11">H99 / ATCC 208821 / CBS 10515 / FGSC 9487</strain>
    </source>
</reference>
<keyword evidence="6 9" id="KW-0804">Transcription</keyword>
<proteinExistence type="inferred from homology"/>
<evidence type="ECO:0000256" key="5">
    <source>
        <dbReference type="ARBA" id="ARBA00023159"/>
    </source>
</evidence>
<evidence type="ECO:0000256" key="1">
    <source>
        <dbReference type="ARBA" id="ARBA00004123"/>
    </source>
</evidence>
<dbReference type="PANTHER" id="PTHR35784">
    <property type="entry name" value="MEDIATOR OF RNA POLYMERASE II TRANSCRIPTION SUBUNIT 5"/>
    <property type="match status" value="1"/>
</dbReference>
<dbReference type="EMBL" id="CP003826">
    <property type="protein sequence ID" value="AFR96005.2"/>
    <property type="molecule type" value="Genomic_DNA"/>
</dbReference>
<comment type="subcellular location">
    <subcellularLocation>
        <location evidence="1 9">Nucleus</location>
    </subcellularLocation>
</comment>
<keyword evidence="5 9" id="KW-0010">Activator</keyword>
<dbReference type="GO" id="GO:0016592">
    <property type="term" value="C:mediator complex"/>
    <property type="evidence" value="ECO:0007669"/>
    <property type="project" value="InterPro"/>
</dbReference>
<dbReference type="GO" id="GO:0006357">
    <property type="term" value="P:regulation of transcription by RNA polymerase II"/>
    <property type="evidence" value="ECO:0007669"/>
    <property type="project" value="InterPro"/>
</dbReference>
<dbReference type="RefSeq" id="XP_012050335.1">
    <property type="nucleotide sequence ID" value="XM_012194945.1"/>
</dbReference>
<dbReference type="GeneID" id="23888982"/>
<keyword evidence="7 9" id="KW-0539">Nucleus</keyword>
<evidence type="ECO:0000256" key="8">
    <source>
        <dbReference type="ARBA" id="ARBA00031256"/>
    </source>
</evidence>
<evidence type="ECO:0000256" key="2">
    <source>
        <dbReference type="ARBA" id="ARBA00008782"/>
    </source>
</evidence>
<dbReference type="AlphaFoldDB" id="J9VWC7"/>
<comment type="similarity">
    <text evidence="2 9">Belongs to the Mediator complex subunit 5 family.</text>
</comment>
<evidence type="ECO:0000256" key="7">
    <source>
        <dbReference type="ARBA" id="ARBA00023242"/>
    </source>
</evidence>
<dbReference type="Pfam" id="PF08689">
    <property type="entry name" value="Med5"/>
    <property type="match status" value="1"/>
</dbReference>
<dbReference type="VEuPathDB" id="FungiDB:CNAG_05687"/>
<keyword evidence="4 9" id="KW-0805">Transcription regulation</keyword>
<gene>
    <name evidence="9" type="primary">MED5</name>
    <name evidence="10" type="ORF">CNAG_05687</name>
</gene>
<comment type="subunit">
    <text evidence="9">Component of the Mediator complex.</text>
</comment>
<dbReference type="HOGENOM" id="CLU_306531_0_0_1"/>
<accession>J9VWC7</accession>
<dbReference type="GO" id="GO:0003712">
    <property type="term" value="F:transcription coregulator activity"/>
    <property type="evidence" value="ECO:0007669"/>
    <property type="project" value="InterPro"/>
</dbReference>
<evidence type="ECO:0000256" key="4">
    <source>
        <dbReference type="ARBA" id="ARBA00023015"/>
    </source>
</evidence>
<dbReference type="OrthoDB" id="5549158at2759"/>
<protein>
    <recommendedName>
        <fullName evidence="3 9">Mediator of RNA polymerase II transcription subunit 5</fullName>
    </recommendedName>
    <alternativeName>
        <fullName evidence="8 9">Mediator complex subunit 5</fullName>
    </alternativeName>
</protein>
<dbReference type="InterPro" id="IPR014801">
    <property type="entry name" value="Mediator_Med5_fun"/>
</dbReference>
<comment type="function">
    <text evidence="9">Component of the Mediator complex, a coactivator involved in the regulated transcription of nearly all RNA polymerase II-dependent genes. Mediator functions as a bridge to convey information from gene-specific regulatory proteins to the basal RNA polymerase II transcription machinery. Mediator is recruited to promoters by direct interactions with regulatory proteins and serves as a scaffold for the assembly of a functional preinitiation complex with RNA polymerase II and the general transcription factors.</text>
</comment>
<dbReference type="PANTHER" id="PTHR35784:SF1">
    <property type="entry name" value="MEDIATOR OF RNA POLYMERASE II TRANSCRIPTION SUBUNIT 5"/>
    <property type="match status" value="1"/>
</dbReference>
<name>J9VWC7_CRYN9</name>
<evidence type="ECO:0000256" key="9">
    <source>
        <dbReference type="RuleBase" id="RU364142"/>
    </source>
</evidence>
<dbReference type="Proteomes" id="UP000010091">
    <property type="component" value="Chromosome 7"/>
</dbReference>
<organism evidence="10 11">
    <name type="scientific">Cryptococcus neoformans (strain H99 / ATCC 208821 / CBS 10515 / FGSC 9487)</name>
    <name type="common">Cryptococcus neoformans var. grubii serotype A</name>
    <dbReference type="NCBI Taxonomy" id="235443"/>
    <lineage>
        <taxon>Eukaryota</taxon>
        <taxon>Fungi</taxon>
        <taxon>Dikarya</taxon>
        <taxon>Basidiomycota</taxon>
        <taxon>Agaricomycotina</taxon>
        <taxon>Tremellomycetes</taxon>
        <taxon>Tremellales</taxon>
        <taxon>Cryptococcaceae</taxon>
        <taxon>Cryptococcus</taxon>
        <taxon>Cryptococcus neoformans species complex</taxon>
    </lineage>
</organism>
<dbReference type="KEGG" id="cng:CNAG_05687"/>
<evidence type="ECO:0000313" key="10">
    <source>
        <dbReference type="EMBL" id="AFR96005.2"/>
    </source>
</evidence>
<keyword evidence="11" id="KW-1185">Reference proteome</keyword>
<evidence type="ECO:0000256" key="6">
    <source>
        <dbReference type="ARBA" id="ARBA00023163"/>
    </source>
</evidence>